<dbReference type="AlphaFoldDB" id="A9NN27"/>
<evidence type="ECO:0000313" key="2">
    <source>
        <dbReference type="EMBL" id="ACN40013.1"/>
    </source>
</evidence>
<sequence>MVMGWMKGQPLVTKVAKIAQYVVFPGTMAAALIYCPPESPKKKK</sequence>
<reference evidence="1" key="1">
    <citation type="journal article" date="2008" name="BMC Genomics">
        <title>A conifer genomics resource of 200,000 spruce (Picea spp.) ESTs and 6,464 high-quality, sequence-finished full-length cDNAs for Sitka spruce (Picea sitchensis).</title>
        <authorList>
            <person name="Ralph S.G."/>
            <person name="Chun H.J."/>
            <person name="Kolosova N."/>
            <person name="Cooper D."/>
            <person name="Oddy C."/>
            <person name="Ritland C.E."/>
            <person name="Kirkpatrick R."/>
            <person name="Moore R."/>
            <person name="Barber S."/>
            <person name="Holt R.A."/>
            <person name="Jones S.J."/>
            <person name="Marra M.A."/>
            <person name="Douglas C.J."/>
            <person name="Ritland K."/>
            <person name="Bohlmann J."/>
        </authorList>
    </citation>
    <scope>NUCLEOTIDE SEQUENCE</scope>
    <source>
        <tissue evidence="1">Green portion of the leader tissue</tissue>
    </source>
</reference>
<accession>A9NN27</accession>
<dbReference type="EMBL" id="EF082684">
    <property type="protein sequence ID" value="ABK22038.1"/>
    <property type="molecule type" value="mRNA"/>
</dbReference>
<name>A9NN27_PICSI</name>
<reference evidence="2" key="2">
    <citation type="submission" date="2009-02" db="EMBL/GenBank/DDBJ databases">
        <title>Full length sequence-verified cDNA sequences from Sitka spruce (Picea sitchensis).</title>
        <authorList>
            <person name="Reid K.E."/>
            <person name="Liao N."/>
            <person name="Ralph S."/>
            <person name="Kolosova N."/>
            <person name="Oddy C."/>
            <person name="Moore R."/>
            <person name="Mayo M."/>
            <person name="Wagner S."/>
            <person name="King J."/>
            <person name="Yanchuk A."/>
            <person name="Holt R."/>
            <person name="Jones S."/>
            <person name="Marra M."/>
            <person name="Ritland C.E."/>
            <person name="Ritland K."/>
            <person name="Bohlmann J."/>
        </authorList>
    </citation>
    <scope>NUCLEOTIDE SEQUENCE</scope>
    <source>
        <tissue evidence="2">Green portion of the leader tissue</tissue>
    </source>
</reference>
<protein>
    <submittedName>
        <fullName evidence="1">Uncharacterized protein</fullName>
    </submittedName>
</protein>
<proteinExistence type="evidence at transcript level"/>
<dbReference type="EMBL" id="BT070502">
    <property type="protein sequence ID" value="ACN40013.1"/>
    <property type="molecule type" value="mRNA"/>
</dbReference>
<evidence type="ECO:0000313" key="1">
    <source>
        <dbReference type="EMBL" id="ABK22038.1"/>
    </source>
</evidence>
<organism evidence="1">
    <name type="scientific">Picea sitchensis</name>
    <name type="common">Sitka spruce</name>
    <name type="synonym">Pinus sitchensis</name>
    <dbReference type="NCBI Taxonomy" id="3332"/>
    <lineage>
        <taxon>Eukaryota</taxon>
        <taxon>Viridiplantae</taxon>
        <taxon>Streptophyta</taxon>
        <taxon>Embryophyta</taxon>
        <taxon>Tracheophyta</taxon>
        <taxon>Spermatophyta</taxon>
        <taxon>Pinopsida</taxon>
        <taxon>Pinidae</taxon>
        <taxon>Conifers I</taxon>
        <taxon>Pinales</taxon>
        <taxon>Pinaceae</taxon>
        <taxon>Picea</taxon>
    </lineage>
</organism>